<sequence length="270" mass="28757">MSTAKVRKPAVAGRFYPASPATLHNAVRQYIEQASIPALQGVRAVIAPHAGYVCSGAVAGAAFCALQTASASEPVIYLLGPAHYKIVRGVAVSGADAFATPLGPVPVAIDAVTRLATTDHLAHFDDRAHAPEHCLEVELPFLQYVFGEHLRIVPMLLDEEADVTGVAEFLAQEVRERPDALIVVSSDLSHYHPYAEAIRRDRSLLEAILAGDLARVAAGEACGRLPILCLIHVAQRLNWQAHCLAYANSGDTCGPKHEVVGYAALAFTEA</sequence>
<dbReference type="CDD" id="cd07361">
    <property type="entry name" value="MEMO_like"/>
    <property type="match status" value="1"/>
</dbReference>
<dbReference type="HAMAP" id="MF_00055">
    <property type="entry name" value="MEMO1"/>
    <property type="match status" value="1"/>
</dbReference>
<reference evidence="3" key="1">
    <citation type="journal article" date="2020" name="mSystems">
        <title>Genome- and Community-Level Interaction Insights into Carbon Utilization and Element Cycling Functions of Hydrothermarchaeota in Hydrothermal Sediment.</title>
        <authorList>
            <person name="Zhou Z."/>
            <person name="Liu Y."/>
            <person name="Xu W."/>
            <person name="Pan J."/>
            <person name="Luo Z.H."/>
            <person name="Li M."/>
        </authorList>
    </citation>
    <scope>NUCLEOTIDE SEQUENCE [LARGE SCALE GENOMIC DNA]</scope>
    <source>
        <strain evidence="3">SpSt-289</strain>
    </source>
</reference>
<dbReference type="Gene3D" id="3.40.830.10">
    <property type="entry name" value="LigB-like"/>
    <property type="match status" value="1"/>
</dbReference>
<organism evidence="3">
    <name type="scientific">Caldilinea aerophila</name>
    <dbReference type="NCBI Taxonomy" id="133453"/>
    <lineage>
        <taxon>Bacteria</taxon>
        <taxon>Bacillati</taxon>
        <taxon>Chloroflexota</taxon>
        <taxon>Caldilineae</taxon>
        <taxon>Caldilineales</taxon>
        <taxon>Caldilineaceae</taxon>
        <taxon>Caldilinea</taxon>
    </lineage>
</organism>
<evidence type="ECO:0000256" key="1">
    <source>
        <dbReference type="ARBA" id="ARBA00006315"/>
    </source>
</evidence>
<proteinExistence type="inferred from homology"/>
<comment type="caution">
    <text evidence="3">The sequence shown here is derived from an EMBL/GenBank/DDBJ whole genome shotgun (WGS) entry which is preliminary data.</text>
</comment>
<dbReference type="Pfam" id="PF01875">
    <property type="entry name" value="Memo"/>
    <property type="match status" value="1"/>
</dbReference>
<dbReference type="PANTHER" id="PTHR11060">
    <property type="entry name" value="PROTEIN MEMO1"/>
    <property type="match status" value="1"/>
</dbReference>
<comment type="similarity">
    <text evidence="1 2">Belongs to the MEMO1 family.</text>
</comment>
<name>A0A7C1FDN3_9CHLR</name>
<dbReference type="InterPro" id="IPR002737">
    <property type="entry name" value="MEMO1_fam"/>
</dbReference>
<accession>A0A7C1FDN3</accession>
<evidence type="ECO:0000256" key="2">
    <source>
        <dbReference type="HAMAP-Rule" id="MF_00055"/>
    </source>
</evidence>
<dbReference type="AlphaFoldDB" id="A0A7C1FDN3"/>
<gene>
    <name evidence="3" type="primary">amrB</name>
    <name evidence="3" type="ORF">ENQ20_01335</name>
</gene>
<dbReference type="EMBL" id="DSMG01000016">
    <property type="protein sequence ID" value="HDX30117.1"/>
    <property type="molecule type" value="Genomic_DNA"/>
</dbReference>
<protein>
    <recommendedName>
        <fullName evidence="2">MEMO1 family protein ENQ20_01335</fullName>
    </recommendedName>
</protein>
<evidence type="ECO:0000313" key="3">
    <source>
        <dbReference type="EMBL" id="HDX30117.1"/>
    </source>
</evidence>
<dbReference type="NCBIfam" id="TIGR04336">
    <property type="entry name" value="AmmeMemoSam_B"/>
    <property type="match status" value="1"/>
</dbReference>
<dbReference type="PANTHER" id="PTHR11060:SF0">
    <property type="entry name" value="PROTEIN MEMO1"/>
    <property type="match status" value="1"/>
</dbReference>